<accession>A0A1U7SUT2</accession>
<dbReference type="InterPro" id="IPR003380">
    <property type="entry name" value="SKI/SNO/DAC"/>
</dbReference>
<dbReference type="InterPro" id="IPR014890">
    <property type="entry name" value="c-SKI_SMAD4-bd_dom"/>
</dbReference>
<evidence type="ECO:0000256" key="1">
    <source>
        <dbReference type="ARBA" id="ARBA00009513"/>
    </source>
</evidence>
<dbReference type="SUPFAM" id="SSF63763">
    <property type="entry name" value="SAND domain-like"/>
    <property type="match status" value="1"/>
</dbReference>
<dbReference type="PANTHER" id="PTHR10005">
    <property type="entry name" value="SKI ONCOGENE-RELATED"/>
    <property type="match status" value="1"/>
</dbReference>
<dbReference type="OrthoDB" id="3938623at2759"/>
<dbReference type="SUPFAM" id="SSF46955">
    <property type="entry name" value="Putative DNA-binding domain"/>
    <property type="match status" value="1"/>
</dbReference>
<feature type="non-terminal residue" evidence="4">
    <location>
        <position position="1"/>
    </location>
</feature>
<proteinExistence type="inferred from homology"/>
<keyword evidence="3" id="KW-1185">Reference proteome</keyword>
<dbReference type="PANTHER" id="PTHR10005:SF7">
    <property type="entry name" value="SKI FAMILY TRANSCRIPTIONAL COREPRESSOR 2"/>
    <property type="match status" value="1"/>
</dbReference>
<dbReference type="GO" id="GO:0046332">
    <property type="term" value="F:SMAD binding"/>
    <property type="evidence" value="ECO:0007669"/>
    <property type="project" value="InterPro"/>
</dbReference>
<feature type="domain" description="c-SKI SMAD4-binding" evidence="2">
    <location>
        <begin position="103"/>
        <end position="197"/>
    </location>
</feature>
<evidence type="ECO:0000259" key="2">
    <source>
        <dbReference type="SMART" id="SM01046"/>
    </source>
</evidence>
<dbReference type="InParanoid" id="A0A1U7SUT2"/>
<dbReference type="GO" id="GO:0030514">
    <property type="term" value="P:negative regulation of BMP signaling pathway"/>
    <property type="evidence" value="ECO:0007669"/>
    <property type="project" value="TreeGrafter"/>
</dbReference>
<dbReference type="GO" id="GO:0005667">
    <property type="term" value="C:transcription regulator complex"/>
    <property type="evidence" value="ECO:0007669"/>
    <property type="project" value="TreeGrafter"/>
</dbReference>
<dbReference type="GO" id="GO:0000978">
    <property type="term" value="F:RNA polymerase II cis-regulatory region sequence-specific DNA binding"/>
    <property type="evidence" value="ECO:0007669"/>
    <property type="project" value="TreeGrafter"/>
</dbReference>
<dbReference type="GO" id="GO:0000981">
    <property type="term" value="F:DNA-binding transcription factor activity, RNA polymerase II-specific"/>
    <property type="evidence" value="ECO:0007669"/>
    <property type="project" value="TreeGrafter"/>
</dbReference>
<dbReference type="InterPro" id="IPR009061">
    <property type="entry name" value="DNA-bd_dom_put_sf"/>
</dbReference>
<dbReference type="GeneID" id="102375590"/>
<sequence>GQVVLYGVPIVSLVIDGQERLCLAQISNTLLKTFSYNEIHNRRVALGITCVQCTPVQLEILRRAGAMPISSRRCGMITKREAERLCKSFLGENRPPKLPDNFAFDVSHECAWERGCRGSFVPARYNSSRAKCIKCSYCAMYFSPNKFIFHSHRTPDAKYTQPDAANFNSWRRHLKLTDKSPPDELVFAWEDVKNQKSKDGSNQAILPTKEDNGFSDKNKEHNFFITDSEHSGGDFWRDIAGEHTQETNSPHSLKKDVENMGKEELQKVLFEQIDLRRRLEQEFQVLKGNASFPVFNNFQDQMKRELAYREEMVQQLQIIPYAASLIRKEKLGTHLSKS</sequence>
<dbReference type="RefSeq" id="XP_006038413.1">
    <property type="nucleotide sequence ID" value="XM_006038351.3"/>
</dbReference>
<gene>
    <name evidence="4" type="primary">LOC102375590</name>
</gene>
<dbReference type="Gene3D" id="3.10.390.10">
    <property type="entry name" value="SAND domain-like"/>
    <property type="match status" value="1"/>
</dbReference>
<dbReference type="Gene3D" id="3.10.260.20">
    <property type="entry name" value="Ski"/>
    <property type="match status" value="1"/>
</dbReference>
<dbReference type="GO" id="GO:0005634">
    <property type="term" value="C:nucleus"/>
    <property type="evidence" value="ECO:0007669"/>
    <property type="project" value="TreeGrafter"/>
</dbReference>
<dbReference type="CDD" id="cd21080">
    <property type="entry name" value="DHD_Skor"/>
    <property type="match status" value="1"/>
</dbReference>
<dbReference type="eggNOG" id="ENOG502QQC2">
    <property type="taxonomic scope" value="Eukaryota"/>
</dbReference>
<dbReference type="AlphaFoldDB" id="A0A1U7SUT2"/>
<name>A0A1U7SUT2_ALLSI</name>
<dbReference type="Proteomes" id="UP000189705">
    <property type="component" value="Unplaced"/>
</dbReference>
<dbReference type="InterPro" id="IPR037000">
    <property type="entry name" value="Ski_DNA-bd_sf"/>
</dbReference>
<reference evidence="4" key="1">
    <citation type="submission" date="2025-08" db="UniProtKB">
        <authorList>
            <consortium name="RefSeq"/>
        </authorList>
    </citation>
    <scope>IDENTIFICATION</scope>
</reference>
<dbReference type="FunFam" id="3.10.260.20:FF:000003">
    <property type="entry name" value="SKI family transcriptional corepressor 1 homolog-B-like"/>
    <property type="match status" value="1"/>
</dbReference>
<dbReference type="InterPro" id="IPR023216">
    <property type="entry name" value="Tscrpt_reg_SKI_SnoN"/>
</dbReference>
<dbReference type="STRING" id="38654.A0A1U7SUT2"/>
<dbReference type="Pfam" id="PF08782">
    <property type="entry name" value="c-SKI_SMAD_bind"/>
    <property type="match status" value="1"/>
</dbReference>
<evidence type="ECO:0000313" key="3">
    <source>
        <dbReference type="Proteomes" id="UP000189705"/>
    </source>
</evidence>
<evidence type="ECO:0000313" key="4">
    <source>
        <dbReference type="RefSeq" id="XP_006038413.1"/>
    </source>
</evidence>
<organism evidence="3 4">
    <name type="scientific">Alligator sinensis</name>
    <name type="common">Chinese alligator</name>
    <dbReference type="NCBI Taxonomy" id="38654"/>
    <lineage>
        <taxon>Eukaryota</taxon>
        <taxon>Metazoa</taxon>
        <taxon>Chordata</taxon>
        <taxon>Craniata</taxon>
        <taxon>Vertebrata</taxon>
        <taxon>Euteleostomi</taxon>
        <taxon>Archelosauria</taxon>
        <taxon>Archosauria</taxon>
        <taxon>Crocodylia</taxon>
        <taxon>Alligatoridae</taxon>
        <taxon>Alligatorinae</taxon>
        <taxon>Alligator</taxon>
    </lineage>
</organism>
<dbReference type="InterPro" id="IPR010919">
    <property type="entry name" value="SAND-like_dom_sf"/>
</dbReference>
<dbReference type="GO" id="GO:0005737">
    <property type="term" value="C:cytoplasm"/>
    <property type="evidence" value="ECO:0007669"/>
    <property type="project" value="TreeGrafter"/>
</dbReference>
<comment type="similarity">
    <text evidence="1">Belongs to the SKI family.</text>
</comment>
<dbReference type="SMART" id="SM01046">
    <property type="entry name" value="c-SKI_SMAD_bind"/>
    <property type="match status" value="1"/>
</dbReference>
<dbReference type="KEGG" id="asn:102375590"/>
<dbReference type="Pfam" id="PF02437">
    <property type="entry name" value="Ski_Sno_DHD"/>
    <property type="match status" value="1"/>
</dbReference>
<protein>
    <submittedName>
        <fullName evidence="4">SKI family transcriptional corepressor 2-like</fullName>
    </submittedName>
</protein>
<dbReference type="GO" id="GO:0000122">
    <property type="term" value="P:negative regulation of transcription by RNA polymerase II"/>
    <property type="evidence" value="ECO:0007669"/>
    <property type="project" value="TreeGrafter"/>
</dbReference>